<dbReference type="InterPro" id="IPR044822">
    <property type="entry name" value="Myb_DNA-bind_4"/>
</dbReference>
<feature type="domain" description="Myb-like" evidence="1">
    <location>
        <begin position="1"/>
        <end position="57"/>
    </location>
</feature>
<dbReference type="PANTHER" id="PTHR47595">
    <property type="entry name" value="HEAT SHOCK 70 KDA PROTEIN 14"/>
    <property type="match status" value="1"/>
</dbReference>
<reference evidence="2 3" key="1">
    <citation type="submission" date="2016-03" db="EMBL/GenBank/DDBJ databases">
        <title>Cyphomyrmex costatus WGS genome.</title>
        <authorList>
            <person name="Nygaard S."/>
            <person name="Hu H."/>
            <person name="Boomsma J."/>
            <person name="Zhang G."/>
        </authorList>
    </citation>
    <scope>NUCLEOTIDE SEQUENCE [LARGE SCALE GENOMIC DNA]</scope>
    <source>
        <strain evidence="2">MS0001</strain>
        <tissue evidence="2">Whole body</tissue>
    </source>
</reference>
<gene>
    <name evidence="2" type="ORF">ALC62_15750</name>
</gene>
<dbReference type="InterPro" id="IPR001005">
    <property type="entry name" value="SANT/Myb"/>
</dbReference>
<dbReference type="AlphaFoldDB" id="A0A151I6G3"/>
<evidence type="ECO:0000313" key="3">
    <source>
        <dbReference type="Proteomes" id="UP000078542"/>
    </source>
</evidence>
<feature type="non-terminal residue" evidence="2">
    <location>
        <position position="1"/>
    </location>
</feature>
<evidence type="ECO:0000259" key="1">
    <source>
        <dbReference type="PROSITE" id="PS50090"/>
    </source>
</evidence>
<dbReference type="PROSITE" id="PS50090">
    <property type="entry name" value="MYB_LIKE"/>
    <property type="match status" value="1"/>
</dbReference>
<accession>A0A151I6G3</accession>
<dbReference type="Gene3D" id="1.10.10.60">
    <property type="entry name" value="Homeodomain-like"/>
    <property type="match status" value="1"/>
</dbReference>
<dbReference type="Pfam" id="PF13837">
    <property type="entry name" value="Myb_DNA-bind_4"/>
    <property type="match status" value="1"/>
</dbReference>
<dbReference type="Proteomes" id="UP000078542">
    <property type="component" value="Unassembled WGS sequence"/>
</dbReference>
<keyword evidence="3" id="KW-1185">Reference proteome</keyword>
<evidence type="ECO:0000313" key="2">
    <source>
        <dbReference type="EMBL" id="KYM93648.1"/>
    </source>
</evidence>
<dbReference type="EMBL" id="KQ978488">
    <property type="protein sequence ID" value="KYM93648.1"/>
    <property type="molecule type" value="Genomic_DNA"/>
</dbReference>
<organism evidence="2 3">
    <name type="scientific">Cyphomyrmex costatus</name>
    <dbReference type="NCBI Taxonomy" id="456900"/>
    <lineage>
        <taxon>Eukaryota</taxon>
        <taxon>Metazoa</taxon>
        <taxon>Ecdysozoa</taxon>
        <taxon>Arthropoda</taxon>
        <taxon>Hexapoda</taxon>
        <taxon>Insecta</taxon>
        <taxon>Pterygota</taxon>
        <taxon>Neoptera</taxon>
        <taxon>Endopterygota</taxon>
        <taxon>Hymenoptera</taxon>
        <taxon>Apocrita</taxon>
        <taxon>Aculeata</taxon>
        <taxon>Formicoidea</taxon>
        <taxon>Formicidae</taxon>
        <taxon>Myrmicinae</taxon>
        <taxon>Cyphomyrmex</taxon>
    </lineage>
</organism>
<proteinExistence type="predicted"/>
<dbReference type="PANTHER" id="PTHR47595:SF1">
    <property type="entry name" value="MYB_SANT-LIKE DNA-BINDING DOMAIN-CONTAINING PROTEIN"/>
    <property type="match status" value="1"/>
</dbReference>
<name>A0A151I6G3_9HYME</name>
<protein>
    <recommendedName>
        <fullName evidence="1">Myb-like domain-containing protein</fullName>
    </recommendedName>
</protein>
<sequence length="192" mass="22666">WTTESTLALINLVEEYEEQFQSSVKKYVWQKISEILKDKLSISFTWQQCDTKWKGLLKIYKDVKEHNITSGKNRKRWEYYEIMNKILHNKPEITPVATCSSSKGLVTHKLSNTDRSTSETTNTDEECFSDDKIKDTSPYISSFSRKRSAVTNALERRHQDKMRRQDEFLNYFSDYLNILRNKTKDTGEDSSH</sequence>